<dbReference type="PROSITE" id="PS50097">
    <property type="entry name" value="BTB"/>
    <property type="match status" value="1"/>
</dbReference>
<dbReference type="PANTHER" id="PTHR47843">
    <property type="entry name" value="BTB DOMAIN-CONTAINING PROTEIN-RELATED"/>
    <property type="match status" value="1"/>
</dbReference>
<sequence length="257" mass="28709">MKEPSFATDGLSSQAAASVLRSLQERKYCDFDLVCQGHSIPVHKAVVCAQSRVFANICSRRSQRAAPISYGIPHSDIQTVELMVQYLYTGKHTYSVRGPIVSHDPSLPISETRMIDNPKYIRNKAAIVTVLSAHIKLLDLAETCLVDELVVRVVDEFRAVLSHPDYGYCFMALLEIIPSVYEQQNSARSLLRKECVAATTAGFGPWLTAHGSHRQALDKLLVTVPEFSKDLIDSFITTKQHPVKKQDSMSKSEMMRQ</sequence>
<dbReference type="RefSeq" id="XP_018702830.1">
    <property type="nucleotide sequence ID" value="XM_018849853.1"/>
</dbReference>
<dbReference type="Gene3D" id="3.30.710.10">
    <property type="entry name" value="Potassium Channel Kv1.1, Chain A"/>
    <property type="match status" value="1"/>
</dbReference>
<dbReference type="InterPro" id="IPR011333">
    <property type="entry name" value="SKP1/BTB/POZ_sf"/>
</dbReference>
<dbReference type="EMBL" id="AZHB01000016">
    <property type="protein sequence ID" value="OAA59314.1"/>
    <property type="molecule type" value="Genomic_DNA"/>
</dbReference>
<dbReference type="Pfam" id="PF00651">
    <property type="entry name" value="BTB"/>
    <property type="match status" value="1"/>
</dbReference>
<proteinExistence type="predicted"/>
<dbReference type="STRING" id="1081104.A0A167S6R8"/>
<reference evidence="2 3" key="1">
    <citation type="journal article" date="2016" name="Genome Biol. Evol.">
        <title>Divergent and convergent evolution of fungal pathogenicity.</title>
        <authorList>
            <person name="Shang Y."/>
            <person name="Xiao G."/>
            <person name="Zheng P."/>
            <person name="Cen K."/>
            <person name="Zhan S."/>
            <person name="Wang C."/>
        </authorList>
    </citation>
    <scope>NUCLEOTIDE SEQUENCE [LARGE SCALE GENOMIC DNA]</scope>
    <source>
        <strain evidence="2 3">ARSEF 2679</strain>
    </source>
</reference>
<keyword evidence="3" id="KW-1185">Reference proteome</keyword>
<name>A0A167S6R8_CORFA</name>
<protein>
    <submittedName>
        <fullName evidence="2">BTB/POZ fold domain containing protein</fullName>
    </submittedName>
</protein>
<evidence type="ECO:0000313" key="3">
    <source>
        <dbReference type="Proteomes" id="UP000076744"/>
    </source>
</evidence>
<dbReference type="SUPFAM" id="SSF54695">
    <property type="entry name" value="POZ domain"/>
    <property type="match status" value="1"/>
</dbReference>
<dbReference type="InterPro" id="IPR000210">
    <property type="entry name" value="BTB/POZ_dom"/>
</dbReference>
<dbReference type="AlphaFoldDB" id="A0A167S6R8"/>
<feature type="domain" description="BTB" evidence="1">
    <location>
        <begin position="29"/>
        <end position="96"/>
    </location>
</feature>
<accession>A0A167S6R8</accession>
<evidence type="ECO:0000259" key="1">
    <source>
        <dbReference type="PROSITE" id="PS50097"/>
    </source>
</evidence>
<organism evidence="2 3">
    <name type="scientific">Cordyceps fumosorosea (strain ARSEF 2679)</name>
    <name type="common">Isaria fumosorosea</name>
    <dbReference type="NCBI Taxonomy" id="1081104"/>
    <lineage>
        <taxon>Eukaryota</taxon>
        <taxon>Fungi</taxon>
        <taxon>Dikarya</taxon>
        <taxon>Ascomycota</taxon>
        <taxon>Pezizomycotina</taxon>
        <taxon>Sordariomycetes</taxon>
        <taxon>Hypocreomycetidae</taxon>
        <taxon>Hypocreales</taxon>
        <taxon>Cordycipitaceae</taxon>
        <taxon>Cordyceps</taxon>
    </lineage>
</organism>
<dbReference type="PANTHER" id="PTHR47843:SF5">
    <property type="entry name" value="BTB_POZ DOMAIN PROTEIN"/>
    <property type="match status" value="1"/>
</dbReference>
<dbReference type="Proteomes" id="UP000076744">
    <property type="component" value="Unassembled WGS sequence"/>
</dbReference>
<gene>
    <name evidence="2" type="ORF">ISF_06249</name>
</gene>
<comment type="caution">
    <text evidence="2">The sequence shown here is derived from an EMBL/GenBank/DDBJ whole genome shotgun (WGS) entry which is preliminary data.</text>
</comment>
<dbReference type="OrthoDB" id="1022638at2759"/>
<dbReference type="GeneID" id="30022541"/>
<dbReference type="CDD" id="cd18186">
    <property type="entry name" value="BTB_POZ_ZBTB_KLHL-like"/>
    <property type="match status" value="1"/>
</dbReference>
<evidence type="ECO:0000313" key="2">
    <source>
        <dbReference type="EMBL" id="OAA59314.1"/>
    </source>
</evidence>